<dbReference type="EMBL" id="AMCW01000102">
    <property type="protein sequence ID" value="EKK01165.1"/>
    <property type="molecule type" value="Genomic_DNA"/>
</dbReference>
<reference evidence="1 2" key="1">
    <citation type="journal article" date="2013" name="Mar. Genomics">
        <title>Expression of sulfatases in Rhodopirellula baltica and the diversity of sulfatases in the genus Rhodopirellula.</title>
        <authorList>
            <person name="Wegner C.E."/>
            <person name="Richter-Heitmann T."/>
            <person name="Klindworth A."/>
            <person name="Klockow C."/>
            <person name="Richter M."/>
            <person name="Achstetter T."/>
            <person name="Glockner F.O."/>
            <person name="Harder J."/>
        </authorList>
    </citation>
    <scope>NUCLEOTIDE SEQUENCE [LARGE SCALE GENOMIC DNA]</scope>
    <source>
        <strain evidence="1 2">SH28</strain>
    </source>
</reference>
<evidence type="ECO:0000313" key="1">
    <source>
        <dbReference type="EMBL" id="EKK01165.1"/>
    </source>
</evidence>
<protein>
    <submittedName>
        <fullName evidence="1">Uncharacterized protein</fullName>
    </submittedName>
</protein>
<gene>
    <name evidence="1" type="ORF">RBSH_03520</name>
</gene>
<dbReference type="PATRIC" id="fig|993517.3.peg.3817"/>
<proteinExistence type="predicted"/>
<evidence type="ECO:0000313" key="2">
    <source>
        <dbReference type="Proteomes" id="UP000007993"/>
    </source>
</evidence>
<dbReference type="AlphaFoldDB" id="K5CCC9"/>
<comment type="caution">
    <text evidence="1">The sequence shown here is derived from an EMBL/GenBank/DDBJ whole genome shotgun (WGS) entry which is preliminary data.</text>
</comment>
<name>K5CCC9_RHOBT</name>
<organism evidence="1 2">
    <name type="scientific">Rhodopirellula baltica SH28</name>
    <dbReference type="NCBI Taxonomy" id="993517"/>
    <lineage>
        <taxon>Bacteria</taxon>
        <taxon>Pseudomonadati</taxon>
        <taxon>Planctomycetota</taxon>
        <taxon>Planctomycetia</taxon>
        <taxon>Pirellulales</taxon>
        <taxon>Pirellulaceae</taxon>
        <taxon>Rhodopirellula</taxon>
    </lineage>
</organism>
<sequence length="164" mass="18659">MDTQHSRPGDAGRYPTEESLTDDAQQIWTDYYARIRRRRIAEAELIGSRMLDEGVTADTVLALDFKHFGTVESDVRRLSDQLSENYTMDVLISDDGKTWFANGTTRPYGVDGMIGDQLKEWATFMCDVANSYACVFATWKLVDTQRKIEWATDNLDIDPETDIG</sequence>
<dbReference type="Proteomes" id="UP000007993">
    <property type="component" value="Unassembled WGS sequence"/>
</dbReference>
<accession>K5CCC9</accession>